<dbReference type="InterPro" id="IPR001173">
    <property type="entry name" value="Glyco_trans_2-like"/>
</dbReference>
<reference evidence="6 7" key="1">
    <citation type="submission" date="2019-03" db="EMBL/GenBank/DDBJ databases">
        <title>Genomic Encyclopedia of Archaeal and Bacterial Type Strains, Phase II (KMG-II): from individual species to whole genera.</title>
        <authorList>
            <person name="Goeker M."/>
        </authorList>
    </citation>
    <scope>NUCLEOTIDE SEQUENCE [LARGE SCALE GENOMIC DNA]</scope>
    <source>
        <strain evidence="6 7">DSM 28213</strain>
    </source>
</reference>
<dbReference type="Proteomes" id="UP000295215">
    <property type="component" value="Unassembled WGS sequence"/>
</dbReference>
<dbReference type="SUPFAM" id="SSF53448">
    <property type="entry name" value="Nucleotide-diphospho-sugar transferases"/>
    <property type="match status" value="1"/>
</dbReference>
<evidence type="ECO:0000259" key="5">
    <source>
        <dbReference type="Pfam" id="PF00535"/>
    </source>
</evidence>
<evidence type="ECO:0000256" key="1">
    <source>
        <dbReference type="ARBA" id="ARBA00006739"/>
    </source>
</evidence>
<keyword evidence="4" id="KW-1133">Transmembrane helix</keyword>
<feature type="domain" description="Glycosyltransferase 2-like" evidence="5">
    <location>
        <begin position="44"/>
        <end position="178"/>
    </location>
</feature>
<dbReference type="RefSeq" id="WP_133712427.1">
    <property type="nucleotide sequence ID" value="NZ_SOAG01000011.1"/>
</dbReference>
<keyword evidence="4" id="KW-0812">Transmembrane</keyword>
<comment type="caution">
    <text evidence="6">The sequence shown here is derived from an EMBL/GenBank/DDBJ whole genome shotgun (WGS) entry which is preliminary data.</text>
</comment>
<feature type="transmembrane region" description="Helical" evidence="4">
    <location>
        <begin position="286"/>
        <end position="304"/>
    </location>
</feature>
<dbReference type="GO" id="GO:0016757">
    <property type="term" value="F:glycosyltransferase activity"/>
    <property type="evidence" value="ECO:0007669"/>
    <property type="project" value="UniProtKB-KW"/>
</dbReference>
<evidence type="ECO:0000256" key="2">
    <source>
        <dbReference type="ARBA" id="ARBA00022676"/>
    </source>
</evidence>
<keyword evidence="4" id="KW-0472">Membrane</keyword>
<evidence type="ECO:0000256" key="4">
    <source>
        <dbReference type="SAM" id="Phobius"/>
    </source>
</evidence>
<protein>
    <submittedName>
        <fullName evidence="6">Glycosyltransferase involved in cell wall biosynthesis</fullName>
    </submittedName>
</protein>
<accession>A0A4R7F4V7</accession>
<keyword evidence="3 6" id="KW-0808">Transferase</keyword>
<sequence>MLTILFYIFIAVIFIQILHYTILYGNIAFGSSNSQKSSEIIPVSILVYIKDQENNLPAFLPALLNQEHPKFEIILINNASEDNSLEIIESFATGNPKIKIVNVINNEAFWGNKKYALTLGIKVASFNQLLFIEPDALPSSPFWALEMSQKFSSSKGVILGHTQIRKTPKSFISQLLRYQNTFKSTDLFAWSHFGKPIHGNARNQGYKKDLFYKVNGFIREMKIPYGDEYAFIEEIGTKKNTAEAISANSFTVMDIPNTFSTWKEILKTNNLLLKSSKIGHRIKIRFFNFIQLSFFILSAVLLSLIYQWKVVLALFLFRYLIVYFYNNKLFKIFNNKDLIWTLPFLEIIHIFTVSYYSLIHFISRKKI</sequence>
<keyword evidence="7" id="KW-1185">Reference proteome</keyword>
<feature type="transmembrane region" description="Helical" evidence="4">
    <location>
        <begin position="6"/>
        <end position="29"/>
    </location>
</feature>
<dbReference type="AlphaFoldDB" id="A0A4R7F4V7"/>
<organism evidence="6 7">
    <name type="scientific">Myroides indicus</name>
    <dbReference type="NCBI Taxonomy" id="1323422"/>
    <lineage>
        <taxon>Bacteria</taxon>
        <taxon>Pseudomonadati</taxon>
        <taxon>Bacteroidota</taxon>
        <taxon>Flavobacteriia</taxon>
        <taxon>Flavobacteriales</taxon>
        <taxon>Flavobacteriaceae</taxon>
        <taxon>Myroides</taxon>
    </lineage>
</organism>
<keyword evidence="2" id="KW-0328">Glycosyltransferase</keyword>
<dbReference type="Gene3D" id="3.90.550.10">
    <property type="entry name" value="Spore Coat Polysaccharide Biosynthesis Protein SpsA, Chain A"/>
    <property type="match status" value="1"/>
</dbReference>
<dbReference type="EMBL" id="SOAG01000011">
    <property type="protein sequence ID" value="TDS58828.1"/>
    <property type="molecule type" value="Genomic_DNA"/>
</dbReference>
<dbReference type="OrthoDB" id="9800276at2"/>
<proteinExistence type="inferred from homology"/>
<dbReference type="PANTHER" id="PTHR43630:SF1">
    <property type="entry name" value="POLY-BETA-1,6-N-ACETYL-D-GLUCOSAMINE SYNTHASE"/>
    <property type="match status" value="1"/>
</dbReference>
<gene>
    <name evidence="6" type="ORF">C8P70_11110</name>
</gene>
<comment type="similarity">
    <text evidence="1">Belongs to the glycosyltransferase 2 family.</text>
</comment>
<dbReference type="PANTHER" id="PTHR43630">
    <property type="entry name" value="POLY-BETA-1,6-N-ACETYL-D-GLUCOSAMINE SYNTHASE"/>
    <property type="match status" value="1"/>
</dbReference>
<dbReference type="Pfam" id="PF00535">
    <property type="entry name" value="Glycos_transf_2"/>
    <property type="match status" value="1"/>
</dbReference>
<evidence type="ECO:0000256" key="3">
    <source>
        <dbReference type="ARBA" id="ARBA00022679"/>
    </source>
</evidence>
<feature type="transmembrane region" description="Helical" evidence="4">
    <location>
        <begin position="338"/>
        <end position="362"/>
    </location>
</feature>
<evidence type="ECO:0000313" key="7">
    <source>
        <dbReference type="Proteomes" id="UP000295215"/>
    </source>
</evidence>
<dbReference type="InterPro" id="IPR029044">
    <property type="entry name" value="Nucleotide-diphossugar_trans"/>
</dbReference>
<name>A0A4R7F4V7_9FLAO</name>
<evidence type="ECO:0000313" key="6">
    <source>
        <dbReference type="EMBL" id="TDS58828.1"/>
    </source>
</evidence>